<dbReference type="SUPFAM" id="SSF53448">
    <property type="entry name" value="Nucleotide-diphospho-sugar transferases"/>
    <property type="match status" value="1"/>
</dbReference>
<dbReference type="InterPro" id="IPR005835">
    <property type="entry name" value="NTP_transferase_dom"/>
</dbReference>
<sequence length="322" mass="35398">MKAIVLAGGYATRLWPITRHRPKMFLPIGDATVIDRIFTELEADDRISEVFVSTNRRFADHFREHLSGSRYEKPTLTVEETTAETEKLGVVGALAQLVEREGIDEDTVVIAGDNLLSFDVSEFVDAFRSAASPMIATYDVGSVDRASSYGVVDVADGEVVDFAEKPTNPTSSLVSIACYGFPAETLPSLSTYLEEGNNPDEPGWFVQWLLERESIRAFPFEEAWFDIGTPECYLDAVAWHLQGETRVAESATVERTTLGENVHVMAGAEVTDSHLSRSVIFPDATIQDCEVRSSIIDRKTALDGLEFNGALVGAHTRIVNGE</sequence>
<dbReference type="AlphaFoldDB" id="A0A5D5AV30"/>
<dbReference type="InterPro" id="IPR029044">
    <property type="entry name" value="Nucleotide-diphossugar_trans"/>
</dbReference>
<feature type="domain" description="Nucleotidyl transferase" evidence="1">
    <location>
        <begin position="2"/>
        <end position="238"/>
    </location>
</feature>
<evidence type="ECO:0000313" key="2">
    <source>
        <dbReference type="EMBL" id="TYT63480.1"/>
    </source>
</evidence>
<organism evidence="2 3">
    <name type="scientific">Natrialba swarupiae</name>
    <dbReference type="NCBI Taxonomy" id="2448032"/>
    <lineage>
        <taxon>Archaea</taxon>
        <taxon>Methanobacteriati</taxon>
        <taxon>Methanobacteriota</taxon>
        <taxon>Stenosarchaea group</taxon>
        <taxon>Halobacteria</taxon>
        <taxon>Halobacteriales</taxon>
        <taxon>Natrialbaceae</taxon>
        <taxon>Natrialba</taxon>
    </lineage>
</organism>
<evidence type="ECO:0000259" key="1">
    <source>
        <dbReference type="Pfam" id="PF00483"/>
    </source>
</evidence>
<dbReference type="EMBL" id="VTAW01000002">
    <property type="protein sequence ID" value="TYT63480.1"/>
    <property type="molecule type" value="Genomic_DNA"/>
</dbReference>
<dbReference type="Pfam" id="PF00483">
    <property type="entry name" value="NTP_transferase"/>
    <property type="match status" value="1"/>
</dbReference>
<dbReference type="CDD" id="cd04181">
    <property type="entry name" value="NTP_transferase"/>
    <property type="match status" value="1"/>
</dbReference>
<keyword evidence="3" id="KW-1185">Reference proteome</keyword>
<gene>
    <name evidence="2" type="ORF">FYC77_02580</name>
</gene>
<dbReference type="Gene3D" id="3.90.550.10">
    <property type="entry name" value="Spore Coat Polysaccharide Biosynthesis Protein SpsA, Chain A"/>
    <property type="match status" value="1"/>
</dbReference>
<dbReference type="PANTHER" id="PTHR42883">
    <property type="entry name" value="GLUCOSE-1-PHOSPHATE THYMIDYLTRANSFERASE"/>
    <property type="match status" value="1"/>
</dbReference>
<accession>A0A5D5AV30</accession>
<comment type="caution">
    <text evidence="2">The sequence shown here is derived from an EMBL/GenBank/DDBJ whole genome shotgun (WGS) entry which is preliminary data.</text>
</comment>
<proteinExistence type="predicted"/>
<name>A0A5D5AV30_9EURY</name>
<protein>
    <submittedName>
        <fullName evidence="2">NTP transferase domain-containing protein</fullName>
    </submittedName>
</protein>
<evidence type="ECO:0000313" key="3">
    <source>
        <dbReference type="Proteomes" id="UP000324104"/>
    </source>
</evidence>
<dbReference type="RefSeq" id="WP_149079947.1">
    <property type="nucleotide sequence ID" value="NZ_VTAW01000002.1"/>
</dbReference>
<dbReference type="Proteomes" id="UP000324104">
    <property type="component" value="Unassembled WGS sequence"/>
</dbReference>
<reference evidence="2 3" key="1">
    <citation type="submission" date="2019-08" db="EMBL/GenBank/DDBJ databases">
        <title>Archaea genome.</title>
        <authorList>
            <person name="Kajale S."/>
            <person name="Shouche Y."/>
            <person name="Deshpande N."/>
            <person name="Sharma A."/>
        </authorList>
    </citation>
    <scope>NUCLEOTIDE SEQUENCE [LARGE SCALE GENOMIC DNA]</scope>
    <source>
        <strain evidence="2 3">ESP3B_9</strain>
    </source>
</reference>
<dbReference type="PANTHER" id="PTHR42883:SF2">
    <property type="entry name" value="THYMIDYLYLTRANSFERASE"/>
    <property type="match status" value="1"/>
</dbReference>
<keyword evidence="2" id="KW-0808">Transferase</keyword>
<dbReference type="GO" id="GO:0016740">
    <property type="term" value="F:transferase activity"/>
    <property type="evidence" value="ECO:0007669"/>
    <property type="project" value="UniProtKB-KW"/>
</dbReference>